<organism evidence="1 2">
    <name type="scientific">Pristionchus pacificus</name>
    <name type="common">Parasitic nematode worm</name>
    <dbReference type="NCBI Taxonomy" id="54126"/>
    <lineage>
        <taxon>Eukaryota</taxon>
        <taxon>Metazoa</taxon>
        <taxon>Ecdysozoa</taxon>
        <taxon>Nematoda</taxon>
        <taxon>Chromadorea</taxon>
        <taxon>Rhabditida</taxon>
        <taxon>Rhabditina</taxon>
        <taxon>Diplogasteromorpha</taxon>
        <taxon>Diplogasteroidea</taxon>
        <taxon>Neodiplogasteridae</taxon>
        <taxon>Pristionchus</taxon>
    </lineage>
</organism>
<dbReference type="Proteomes" id="UP000005239">
    <property type="component" value="Unassembled WGS sequence"/>
</dbReference>
<dbReference type="AlphaFoldDB" id="A0A2A6BXG3"/>
<name>A0A2A6BXG3_PRIPA</name>
<reference evidence="2" key="1">
    <citation type="journal article" date="2008" name="Nat. Genet.">
        <title>The Pristionchus pacificus genome provides a unique perspective on nematode lifestyle and parasitism.</title>
        <authorList>
            <person name="Dieterich C."/>
            <person name="Clifton S.W."/>
            <person name="Schuster L.N."/>
            <person name="Chinwalla A."/>
            <person name="Delehaunty K."/>
            <person name="Dinkelacker I."/>
            <person name="Fulton L."/>
            <person name="Fulton R."/>
            <person name="Godfrey J."/>
            <person name="Minx P."/>
            <person name="Mitreva M."/>
            <person name="Roeseler W."/>
            <person name="Tian H."/>
            <person name="Witte H."/>
            <person name="Yang S.P."/>
            <person name="Wilson R.K."/>
            <person name="Sommer R.J."/>
        </authorList>
    </citation>
    <scope>NUCLEOTIDE SEQUENCE [LARGE SCALE GENOMIC DNA]</scope>
    <source>
        <strain evidence="2">PS312</strain>
    </source>
</reference>
<protein>
    <submittedName>
        <fullName evidence="1">Uncharacterized protein</fullName>
    </submittedName>
</protein>
<dbReference type="EnsemblMetazoa" id="PPA42566.1">
    <property type="protein sequence ID" value="PPA42566.1"/>
    <property type="gene ID" value="WBGene00280935"/>
</dbReference>
<reference evidence="1" key="2">
    <citation type="submission" date="2022-06" db="UniProtKB">
        <authorList>
            <consortium name="EnsemblMetazoa"/>
        </authorList>
    </citation>
    <scope>IDENTIFICATION</scope>
    <source>
        <strain evidence="1">PS312</strain>
    </source>
</reference>
<evidence type="ECO:0000313" key="1">
    <source>
        <dbReference type="EnsemblMetazoa" id="PPA42566.1"/>
    </source>
</evidence>
<gene>
    <name evidence="1" type="primary">WBGene00280935</name>
</gene>
<sequence>MVDRHLHGCTPITLASLPYDIIRTIIRAEGVSMGPMAQLSRSWNSLVGEYLQERDRYPELDDCSIVTAWKNGIYLDCRVRIVDSQIFKNWANKWNDWKIYKDGIMWIGLGWKLDSKLPEDEIVFCISRCLMRFSSIKRLKIDENTAKSRRIVLKALGKRIRVEEELELLEDSFDYCQRISLLQLSKNCALTWRIILKALGKHIRVEEMLLIVIDFDYFQRNFALELTRRFPLKRLDIAADYNSCKIPHLREFLLNIAKGGSFFLVL</sequence>
<accession>A0A8R1Z4H7</accession>
<keyword evidence="2" id="KW-1185">Reference proteome</keyword>
<accession>A0A2A6BXG3</accession>
<evidence type="ECO:0000313" key="2">
    <source>
        <dbReference type="Proteomes" id="UP000005239"/>
    </source>
</evidence>
<proteinExistence type="predicted"/>